<evidence type="ECO:0000313" key="2">
    <source>
        <dbReference type="EMBL" id="KAJ8387291.1"/>
    </source>
</evidence>
<organism evidence="2 3">
    <name type="scientific">Aldrovandia affinis</name>
    <dbReference type="NCBI Taxonomy" id="143900"/>
    <lineage>
        <taxon>Eukaryota</taxon>
        <taxon>Metazoa</taxon>
        <taxon>Chordata</taxon>
        <taxon>Craniata</taxon>
        <taxon>Vertebrata</taxon>
        <taxon>Euteleostomi</taxon>
        <taxon>Actinopterygii</taxon>
        <taxon>Neopterygii</taxon>
        <taxon>Teleostei</taxon>
        <taxon>Notacanthiformes</taxon>
        <taxon>Halosauridae</taxon>
        <taxon>Aldrovandia</taxon>
    </lineage>
</organism>
<protein>
    <submittedName>
        <fullName evidence="2">Uncharacterized protein</fullName>
    </submittedName>
</protein>
<name>A0AAD7RQT0_9TELE</name>
<proteinExistence type="predicted"/>
<evidence type="ECO:0000256" key="1">
    <source>
        <dbReference type="SAM" id="MobiDB-lite"/>
    </source>
</evidence>
<sequence length="148" mass="16418">MPVIFVILPGVRRQRPPPPELISTTHFLIVFIGRRHQNCRAAPAQEGEGMEGQQSPRPRSRLLHLITSGDRPPRPLRAAPASARASGWQGGRAFAPRSSSRNPGPQGPLRHHLTPSGRTALSLSHEYRNFSHCAQLYFFSTLAFNLQT</sequence>
<reference evidence="2" key="1">
    <citation type="journal article" date="2023" name="Science">
        <title>Genome structures resolve the early diversification of teleost fishes.</title>
        <authorList>
            <person name="Parey E."/>
            <person name="Louis A."/>
            <person name="Montfort J."/>
            <person name="Bouchez O."/>
            <person name="Roques C."/>
            <person name="Iampietro C."/>
            <person name="Lluch J."/>
            <person name="Castinel A."/>
            <person name="Donnadieu C."/>
            <person name="Desvignes T."/>
            <person name="Floi Bucao C."/>
            <person name="Jouanno E."/>
            <person name="Wen M."/>
            <person name="Mejri S."/>
            <person name="Dirks R."/>
            <person name="Jansen H."/>
            <person name="Henkel C."/>
            <person name="Chen W.J."/>
            <person name="Zahm M."/>
            <person name="Cabau C."/>
            <person name="Klopp C."/>
            <person name="Thompson A.W."/>
            <person name="Robinson-Rechavi M."/>
            <person name="Braasch I."/>
            <person name="Lecointre G."/>
            <person name="Bobe J."/>
            <person name="Postlethwait J.H."/>
            <person name="Berthelot C."/>
            <person name="Roest Crollius H."/>
            <person name="Guiguen Y."/>
        </authorList>
    </citation>
    <scope>NUCLEOTIDE SEQUENCE</scope>
    <source>
        <strain evidence="2">NC1722</strain>
    </source>
</reference>
<feature type="region of interest" description="Disordered" evidence="1">
    <location>
        <begin position="40"/>
        <end position="59"/>
    </location>
</feature>
<feature type="region of interest" description="Disordered" evidence="1">
    <location>
        <begin position="66"/>
        <end position="113"/>
    </location>
</feature>
<dbReference type="AlphaFoldDB" id="A0AAD7RQT0"/>
<evidence type="ECO:0000313" key="3">
    <source>
        <dbReference type="Proteomes" id="UP001221898"/>
    </source>
</evidence>
<comment type="caution">
    <text evidence="2">The sequence shown here is derived from an EMBL/GenBank/DDBJ whole genome shotgun (WGS) entry which is preliminary data.</text>
</comment>
<accession>A0AAD7RQT0</accession>
<gene>
    <name evidence="2" type="ORF">AAFF_G00157870</name>
</gene>
<keyword evidence="3" id="KW-1185">Reference proteome</keyword>
<dbReference type="Proteomes" id="UP001221898">
    <property type="component" value="Unassembled WGS sequence"/>
</dbReference>
<feature type="compositionally biased region" description="Low complexity" evidence="1">
    <location>
        <begin position="76"/>
        <end position="86"/>
    </location>
</feature>
<dbReference type="EMBL" id="JAINUG010000213">
    <property type="protein sequence ID" value="KAJ8387291.1"/>
    <property type="molecule type" value="Genomic_DNA"/>
</dbReference>